<dbReference type="SUPFAM" id="SSF46785">
    <property type="entry name" value="Winged helix' DNA-binding domain"/>
    <property type="match status" value="1"/>
</dbReference>
<comment type="caution">
    <text evidence="2">The sequence shown here is derived from an EMBL/GenBank/DDBJ whole genome shotgun (WGS) entry which is preliminary data.</text>
</comment>
<proteinExistence type="predicted"/>
<dbReference type="PROSITE" id="PS50995">
    <property type="entry name" value="HTH_MARR_2"/>
    <property type="match status" value="1"/>
</dbReference>
<dbReference type="SMART" id="SM00347">
    <property type="entry name" value="HTH_MARR"/>
    <property type="match status" value="1"/>
</dbReference>
<dbReference type="GO" id="GO:0003700">
    <property type="term" value="F:DNA-binding transcription factor activity"/>
    <property type="evidence" value="ECO:0007669"/>
    <property type="project" value="InterPro"/>
</dbReference>
<name>A0A179B2D3_9ACTO</name>
<gene>
    <name evidence="2" type="ORF">A4H34_09940</name>
</gene>
<organism evidence="2 3">
    <name type="scientific">Peptidiphaga gingivicola</name>
    <dbReference type="NCBI Taxonomy" id="2741497"/>
    <lineage>
        <taxon>Bacteria</taxon>
        <taxon>Bacillati</taxon>
        <taxon>Actinomycetota</taxon>
        <taxon>Actinomycetes</taxon>
        <taxon>Actinomycetales</taxon>
        <taxon>Actinomycetaceae</taxon>
        <taxon>Peptidiphaga</taxon>
    </lineage>
</organism>
<feature type="domain" description="HTH marR-type" evidence="1">
    <location>
        <begin position="1"/>
        <end position="135"/>
    </location>
</feature>
<reference evidence="2 3" key="1">
    <citation type="submission" date="2016-04" db="EMBL/GenBank/DDBJ databases">
        <title>Peptidophaga gingivicola gen. nov., sp. nov., isolated from human subgingival plaque.</title>
        <authorList>
            <person name="Beall C.J."/>
            <person name="Mokrzan E.M."/>
            <person name="Griffen A.L."/>
            <person name="Leys E.J."/>
        </authorList>
    </citation>
    <scope>NUCLEOTIDE SEQUENCE [LARGE SCALE GENOMIC DNA]</scope>
    <source>
        <strain evidence="2 3">BA112</strain>
    </source>
</reference>
<evidence type="ECO:0000313" key="3">
    <source>
        <dbReference type="Proteomes" id="UP000078368"/>
    </source>
</evidence>
<dbReference type="EMBL" id="LVZK01000003">
    <property type="protein sequence ID" value="OAP85499.1"/>
    <property type="molecule type" value="Genomic_DNA"/>
</dbReference>
<protein>
    <submittedName>
        <fullName evidence="2">MarR family transcriptional regulator</fullName>
    </submittedName>
</protein>
<dbReference type="InterPro" id="IPR036390">
    <property type="entry name" value="WH_DNA-bd_sf"/>
</dbReference>
<dbReference type="Gene3D" id="1.10.10.10">
    <property type="entry name" value="Winged helix-like DNA-binding domain superfamily/Winged helix DNA-binding domain"/>
    <property type="match status" value="1"/>
</dbReference>
<dbReference type="InterPro" id="IPR036388">
    <property type="entry name" value="WH-like_DNA-bd_sf"/>
</dbReference>
<evidence type="ECO:0000259" key="1">
    <source>
        <dbReference type="PROSITE" id="PS50995"/>
    </source>
</evidence>
<sequence length="136" mass="14982">MDLAYELHDLVRTLDRQAERMLRPLNLTYNRYLALEIVGEHPRVSGAQLARALGITEASCSALVRRLIADGLAADLAEKGSGNVRRLQLTENGELLRGNASHALGGAFDDVVRRLGFDPLRLAQTIRSIHNELKNG</sequence>
<accession>A0A179B2D3</accession>
<dbReference type="AlphaFoldDB" id="A0A179B2D3"/>
<dbReference type="STRING" id="1823756.A4H34_09940"/>
<keyword evidence="3" id="KW-1185">Reference proteome</keyword>
<evidence type="ECO:0000313" key="2">
    <source>
        <dbReference type="EMBL" id="OAP85499.1"/>
    </source>
</evidence>
<dbReference type="Pfam" id="PF12802">
    <property type="entry name" value="MarR_2"/>
    <property type="match status" value="1"/>
</dbReference>
<dbReference type="Proteomes" id="UP000078368">
    <property type="component" value="Unassembled WGS sequence"/>
</dbReference>
<dbReference type="InterPro" id="IPR000835">
    <property type="entry name" value="HTH_MarR-typ"/>
</dbReference>